<dbReference type="PANTHER" id="PTHR23513:SF6">
    <property type="entry name" value="MAJOR FACILITATOR SUPERFAMILY ASSOCIATED DOMAIN-CONTAINING PROTEIN"/>
    <property type="match status" value="1"/>
</dbReference>
<feature type="transmembrane region" description="Helical" evidence="6">
    <location>
        <begin position="251"/>
        <end position="271"/>
    </location>
</feature>
<keyword evidence="5 6" id="KW-0472">Membrane</keyword>
<organism evidence="7 8">
    <name type="scientific">Alteribacter lacisalsi</name>
    <dbReference type="NCBI Taxonomy" id="2045244"/>
    <lineage>
        <taxon>Bacteria</taxon>
        <taxon>Bacillati</taxon>
        <taxon>Bacillota</taxon>
        <taxon>Bacilli</taxon>
        <taxon>Bacillales</taxon>
        <taxon>Bacillaceae</taxon>
        <taxon>Alteribacter</taxon>
    </lineage>
</organism>
<feature type="transmembrane region" description="Helical" evidence="6">
    <location>
        <begin position="346"/>
        <end position="367"/>
    </location>
</feature>
<evidence type="ECO:0000313" key="7">
    <source>
        <dbReference type="EMBL" id="PYZ97489.1"/>
    </source>
</evidence>
<dbReference type="GO" id="GO:0022857">
    <property type="term" value="F:transmembrane transporter activity"/>
    <property type="evidence" value="ECO:0007669"/>
    <property type="project" value="InterPro"/>
</dbReference>
<feature type="transmembrane region" description="Helical" evidence="6">
    <location>
        <begin position="373"/>
        <end position="398"/>
    </location>
</feature>
<protein>
    <recommendedName>
        <fullName evidence="9">MFS transporter</fullName>
    </recommendedName>
</protein>
<gene>
    <name evidence="7" type="ORF">CR205_02515</name>
</gene>
<evidence type="ECO:0000256" key="6">
    <source>
        <dbReference type="SAM" id="Phobius"/>
    </source>
</evidence>
<evidence type="ECO:0008006" key="9">
    <source>
        <dbReference type="Google" id="ProtNLM"/>
    </source>
</evidence>
<evidence type="ECO:0000256" key="3">
    <source>
        <dbReference type="ARBA" id="ARBA00022692"/>
    </source>
</evidence>
<dbReference type="OrthoDB" id="7055052at2"/>
<dbReference type="Gene3D" id="1.20.1250.20">
    <property type="entry name" value="MFS general substrate transporter like domains"/>
    <property type="match status" value="1"/>
</dbReference>
<dbReference type="EMBL" id="PDOF01000001">
    <property type="protein sequence ID" value="PYZ97489.1"/>
    <property type="molecule type" value="Genomic_DNA"/>
</dbReference>
<reference evidence="7 8" key="1">
    <citation type="submission" date="2017-10" db="EMBL/GenBank/DDBJ databases">
        <title>Bacillus sp. nov., a halophilic bacterium isolated from a Yangshapao Lake.</title>
        <authorList>
            <person name="Wang H."/>
        </authorList>
    </citation>
    <scope>NUCLEOTIDE SEQUENCE [LARGE SCALE GENOMIC DNA]</scope>
    <source>
        <strain evidence="7 8">YSP-3</strain>
    </source>
</reference>
<name>A0A2W0HKV7_9BACI</name>
<evidence type="ECO:0000256" key="4">
    <source>
        <dbReference type="ARBA" id="ARBA00022989"/>
    </source>
</evidence>
<sequence>MKEALWGRSFRLLYGSMSVSAFAHTFGTFIISWFVYEITGSELAMGGLWLVSIGTRMLVQFAVGPYIDRFRRTSVMVLSEMVRVAAFSGLLVLSAVGELTPAALYGGAFLISVVFFDPAAHALLPKLVTETALVKANAKVAGLGQLMRLIALPIAGVAVAVSGSIVSLALVTGMFVLSALMASGITEEDRAREKDETGSWWKQFKRGVVIYRKHPVLLFLGFFIAVINFAVFATQVMYIPYVIEVLGGSSFAYGIFAAMFPLGYVAGSYVVGRWKEPGRVMMYALMIGALFAGGLTHIGLGLVSVLWAALLIEAAAGLVMPIWNIYSNLLYQRLVPDGIRGQVFTVRFLIATAATPLGIVYGTFWASRFDLPSLFISVGVLSCVLTAGGLAVVAVYYGRNREHGAQVKKIS</sequence>
<feature type="transmembrane region" description="Helical" evidence="6">
    <location>
        <begin position="283"/>
        <end position="300"/>
    </location>
</feature>
<dbReference type="RefSeq" id="WP_110516621.1">
    <property type="nucleotide sequence ID" value="NZ_PDOF01000001.1"/>
</dbReference>
<dbReference type="PANTHER" id="PTHR23513">
    <property type="entry name" value="INTEGRAL MEMBRANE EFFLUX PROTEIN-RELATED"/>
    <property type="match status" value="1"/>
</dbReference>
<evidence type="ECO:0000313" key="8">
    <source>
        <dbReference type="Proteomes" id="UP000248066"/>
    </source>
</evidence>
<comment type="caution">
    <text evidence="7">The sequence shown here is derived from an EMBL/GenBank/DDBJ whole genome shotgun (WGS) entry which is preliminary data.</text>
</comment>
<feature type="transmembrane region" description="Helical" evidence="6">
    <location>
        <begin position="12"/>
        <end position="36"/>
    </location>
</feature>
<dbReference type="Pfam" id="PF07690">
    <property type="entry name" value="MFS_1"/>
    <property type="match status" value="1"/>
</dbReference>
<dbReference type="SUPFAM" id="SSF103473">
    <property type="entry name" value="MFS general substrate transporter"/>
    <property type="match status" value="1"/>
</dbReference>
<dbReference type="AlphaFoldDB" id="A0A2W0HKV7"/>
<keyword evidence="8" id="KW-1185">Reference proteome</keyword>
<accession>A0A2W0HKV7</accession>
<keyword evidence="4 6" id="KW-1133">Transmembrane helix</keyword>
<keyword evidence="3 6" id="KW-0812">Transmembrane</keyword>
<dbReference type="CDD" id="cd06173">
    <property type="entry name" value="MFS_MefA_like"/>
    <property type="match status" value="1"/>
</dbReference>
<evidence type="ECO:0000256" key="2">
    <source>
        <dbReference type="ARBA" id="ARBA00022475"/>
    </source>
</evidence>
<evidence type="ECO:0000256" key="1">
    <source>
        <dbReference type="ARBA" id="ARBA00004651"/>
    </source>
</evidence>
<proteinExistence type="predicted"/>
<feature type="transmembrane region" description="Helical" evidence="6">
    <location>
        <begin position="48"/>
        <end position="67"/>
    </location>
</feature>
<dbReference type="Proteomes" id="UP000248066">
    <property type="component" value="Unassembled WGS sequence"/>
</dbReference>
<dbReference type="InterPro" id="IPR036259">
    <property type="entry name" value="MFS_trans_sf"/>
</dbReference>
<comment type="subcellular location">
    <subcellularLocation>
        <location evidence="1">Cell membrane</location>
        <topology evidence="1">Multi-pass membrane protein</topology>
    </subcellularLocation>
</comment>
<dbReference type="GO" id="GO:0005886">
    <property type="term" value="C:plasma membrane"/>
    <property type="evidence" value="ECO:0007669"/>
    <property type="project" value="UniProtKB-SubCell"/>
</dbReference>
<dbReference type="InterPro" id="IPR011701">
    <property type="entry name" value="MFS"/>
</dbReference>
<feature type="transmembrane region" description="Helical" evidence="6">
    <location>
        <begin position="306"/>
        <end position="326"/>
    </location>
</feature>
<keyword evidence="2" id="KW-1003">Cell membrane</keyword>
<evidence type="ECO:0000256" key="5">
    <source>
        <dbReference type="ARBA" id="ARBA00023136"/>
    </source>
</evidence>
<feature type="transmembrane region" description="Helical" evidence="6">
    <location>
        <begin position="216"/>
        <end position="239"/>
    </location>
</feature>